<organism evidence="1 2">
    <name type="scientific">Dysgonomonas mossii</name>
    <dbReference type="NCBI Taxonomy" id="163665"/>
    <lineage>
        <taxon>Bacteria</taxon>
        <taxon>Pseudomonadati</taxon>
        <taxon>Bacteroidota</taxon>
        <taxon>Bacteroidia</taxon>
        <taxon>Bacteroidales</taxon>
        <taxon>Dysgonomonadaceae</taxon>
        <taxon>Dysgonomonas</taxon>
    </lineage>
</organism>
<dbReference type="Gene3D" id="2.40.10.270">
    <property type="entry name" value="Bacteriophage SPP1 head-tail adaptor protein"/>
    <property type="match status" value="1"/>
</dbReference>
<dbReference type="RefSeq" id="WP_135103572.1">
    <property type="nucleotide sequence ID" value="NZ_JADGKW010000001.1"/>
</dbReference>
<dbReference type="OrthoDB" id="1049942at2"/>
<dbReference type="InterPro" id="IPR008767">
    <property type="entry name" value="Phage_SPP1_head-tail_adaptor"/>
</dbReference>
<dbReference type="EMBL" id="SPPK01000001">
    <property type="protein sequence ID" value="TFU90514.1"/>
    <property type="molecule type" value="Genomic_DNA"/>
</dbReference>
<accession>A0A4Y9IS36</accession>
<sequence>MRAGLLRDILEFQECENIKSPSGAVSKGNWVKKLTARASKRRLTAIVDKDGVNASEKFIGNILVFQVRYNPKINTKQRVIYNGEKYSIQLLDRPVYDLNTYFITLRKIND</sequence>
<dbReference type="NCBIfam" id="TIGR01563">
    <property type="entry name" value="gp16_SPP1"/>
    <property type="match status" value="1"/>
</dbReference>
<comment type="caution">
    <text evidence="1">The sequence shown here is derived from an EMBL/GenBank/DDBJ whole genome shotgun (WGS) entry which is preliminary data.</text>
</comment>
<name>A0A4Y9IS36_9BACT</name>
<dbReference type="AlphaFoldDB" id="A0A4Y9IS36"/>
<dbReference type="InterPro" id="IPR038666">
    <property type="entry name" value="SSP1_head-tail_sf"/>
</dbReference>
<reference evidence="1 2" key="1">
    <citation type="submission" date="2019-03" db="EMBL/GenBank/DDBJ databases">
        <title>Diversity of the mouse oral microbiome.</title>
        <authorList>
            <person name="Joseph S."/>
            <person name="Aduse-Opoku J."/>
            <person name="Curtis M."/>
            <person name="Wade W."/>
            <person name="Hashim A."/>
        </authorList>
    </citation>
    <scope>NUCLEOTIDE SEQUENCE [LARGE SCALE GENOMIC DNA]</scope>
    <source>
        <strain evidence="1 2">P11</strain>
    </source>
</reference>
<evidence type="ECO:0000313" key="2">
    <source>
        <dbReference type="Proteomes" id="UP000298285"/>
    </source>
</evidence>
<evidence type="ECO:0000313" key="1">
    <source>
        <dbReference type="EMBL" id="TFU90514.1"/>
    </source>
</evidence>
<dbReference type="Proteomes" id="UP000298285">
    <property type="component" value="Unassembled WGS sequence"/>
</dbReference>
<gene>
    <name evidence="1" type="ORF">E4T88_00630</name>
</gene>
<proteinExistence type="predicted"/>
<protein>
    <submittedName>
        <fullName evidence="1">Head-tail adaptor protein</fullName>
    </submittedName>
</protein>
<dbReference type="Pfam" id="PF05521">
    <property type="entry name" value="Phage_HCP"/>
    <property type="match status" value="1"/>
</dbReference>